<sequence length="444" mass="46664">MSGGKDRYRPLSRRTVLRGGVAGLVVGGAGGATWWSERRHDQPPLYAESVALTSPTSRELVQAGRADLILPGSRVMRSAPQAAALRSDQQRWLSSSAAWTRGLGGFDDLARSALLDLHVLTSGVTGGATVAGWSPRWRYVWPRDASATASALAVAGHPSEAVATLGYLQRVQRADGWFEARYLPGTDEAPDDRARQLDGSGWVVWATEQVRRSLIPPAGLELVRSMRTLLKRSVGRILISTNTPDFLPAPSPDYWEVDTDELTLGTVAPLLAGLGVAPGLLTAIGETELAAAAADRHDELAEAVSKAFGAHGWPREKGGDDQDAAIAFALPPFARTAPAGATDALAHAAGRMIRPAGGLAPGAGWKDDGISWTPETAAFALASAATGDRAAAQSRLRWLAAHRTSAGSFPEKVLDDGSPAAVAPLSWTAALVLLTLHQLHPHAG</sequence>
<dbReference type="EMBL" id="JAROAV010000012">
    <property type="protein sequence ID" value="MDF8263518.1"/>
    <property type="molecule type" value="Genomic_DNA"/>
</dbReference>
<dbReference type="InterPro" id="IPR012341">
    <property type="entry name" value="6hp_glycosidase-like_sf"/>
</dbReference>
<dbReference type="PANTHER" id="PTHR31616">
    <property type="entry name" value="TREHALASE"/>
    <property type="match status" value="1"/>
</dbReference>
<comment type="caution">
    <text evidence="1">The sequence shown here is derived from an EMBL/GenBank/DDBJ whole genome shotgun (WGS) entry which is preliminary data.</text>
</comment>
<dbReference type="RefSeq" id="WP_277191231.1">
    <property type="nucleotide sequence ID" value="NZ_JAROAV010000012.1"/>
</dbReference>
<dbReference type="Proteomes" id="UP001528912">
    <property type="component" value="Unassembled WGS sequence"/>
</dbReference>
<dbReference type="PANTHER" id="PTHR31616:SF0">
    <property type="entry name" value="GLUCAN 1,4-ALPHA-GLUCOSIDASE"/>
    <property type="match status" value="1"/>
</dbReference>
<reference evidence="1 2" key="1">
    <citation type="submission" date="2023-03" db="EMBL/GenBank/DDBJ databases">
        <title>YIM 133296 draft genome.</title>
        <authorList>
            <person name="Xiong L."/>
        </authorList>
    </citation>
    <scope>NUCLEOTIDE SEQUENCE [LARGE SCALE GENOMIC DNA]</scope>
    <source>
        <strain evidence="1 2">YIM 133296</strain>
    </source>
</reference>
<evidence type="ECO:0000313" key="2">
    <source>
        <dbReference type="Proteomes" id="UP001528912"/>
    </source>
</evidence>
<dbReference type="GO" id="GO:0016787">
    <property type="term" value="F:hydrolase activity"/>
    <property type="evidence" value="ECO:0007669"/>
    <property type="project" value="UniProtKB-KW"/>
</dbReference>
<dbReference type="SUPFAM" id="SSF48208">
    <property type="entry name" value="Six-hairpin glycosidases"/>
    <property type="match status" value="1"/>
</dbReference>
<organism evidence="1 2">
    <name type="scientific">Luteipulveratus flavus</name>
    <dbReference type="NCBI Taxonomy" id="3031728"/>
    <lineage>
        <taxon>Bacteria</taxon>
        <taxon>Bacillati</taxon>
        <taxon>Actinomycetota</taxon>
        <taxon>Actinomycetes</taxon>
        <taxon>Micrococcales</taxon>
        <taxon>Dermacoccaceae</taxon>
        <taxon>Luteipulveratus</taxon>
    </lineage>
</organism>
<accession>A0ABT6C4P5</accession>
<name>A0ABT6C4P5_9MICO</name>
<evidence type="ECO:0000313" key="1">
    <source>
        <dbReference type="EMBL" id="MDF8263518.1"/>
    </source>
</evidence>
<proteinExistence type="predicted"/>
<dbReference type="InterPro" id="IPR008928">
    <property type="entry name" value="6-hairpin_glycosidase_sf"/>
</dbReference>
<keyword evidence="1" id="KW-0378">Hydrolase</keyword>
<protein>
    <submittedName>
        <fullName evidence="1">Glycoside hydrolase family 15</fullName>
    </submittedName>
</protein>
<dbReference type="Gene3D" id="1.50.10.10">
    <property type="match status" value="1"/>
</dbReference>
<keyword evidence="2" id="KW-1185">Reference proteome</keyword>
<gene>
    <name evidence="1" type="ORF">P4R38_04565</name>
</gene>